<dbReference type="InterPro" id="IPR023198">
    <property type="entry name" value="PGP-like_dom2"/>
</dbReference>
<dbReference type="GO" id="GO:0050286">
    <property type="term" value="F:sorbitol-6-phosphatase activity"/>
    <property type="evidence" value="ECO:0007669"/>
    <property type="project" value="UniProtKB-EC"/>
</dbReference>
<dbReference type="SFLD" id="SFLDG01135">
    <property type="entry name" value="C1.5.6:_HAD__Beta-PGM__Phospha"/>
    <property type="match status" value="1"/>
</dbReference>
<evidence type="ECO:0000313" key="2">
    <source>
        <dbReference type="Proteomes" id="UP001186452"/>
    </source>
</evidence>
<evidence type="ECO:0000313" key="1">
    <source>
        <dbReference type="EMBL" id="MDV5169860.1"/>
    </source>
</evidence>
<dbReference type="SFLD" id="SFLDS00003">
    <property type="entry name" value="Haloacid_Dehalogenase"/>
    <property type="match status" value="1"/>
</dbReference>
<reference evidence="1 2" key="1">
    <citation type="submission" date="2023-10" db="EMBL/GenBank/DDBJ databases">
        <title>Marine bacteria isolated from horseshoe crab.</title>
        <authorList>
            <person name="Cheng T.H."/>
        </authorList>
    </citation>
    <scope>NUCLEOTIDE SEQUENCE [LARGE SCALE GENOMIC DNA]</scope>
    <source>
        <strain evidence="1 2">HSC6</strain>
    </source>
</reference>
<dbReference type="Gene3D" id="3.40.50.1000">
    <property type="entry name" value="HAD superfamily/HAD-like"/>
    <property type="match status" value="1"/>
</dbReference>
<name>A0ABU3ZIA2_9GAMM</name>
<proteinExistence type="predicted"/>
<dbReference type="InterPro" id="IPR023214">
    <property type="entry name" value="HAD_sf"/>
</dbReference>
<dbReference type="CDD" id="cd07505">
    <property type="entry name" value="HAD_BPGM-like"/>
    <property type="match status" value="1"/>
</dbReference>
<dbReference type="EC" id="3.1.3.22" evidence="1"/>
<dbReference type="RefSeq" id="WP_317522617.1">
    <property type="nucleotide sequence ID" value="NZ_JAWJZI010000004.1"/>
</dbReference>
<dbReference type="PANTHER" id="PTHR18901">
    <property type="entry name" value="2-DEOXYGLUCOSE-6-PHOSPHATE PHOSPHATASE 2"/>
    <property type="match status" value="1"/>
</dbReference>
<dbReference type="GO" id="GO:0003850">
    <property type="term" value="F:2-deoxyglucose-6-phosphatase activity"/>
    <property type="evidence" value="ECO:0007669"/>
    <property type="project" value="UniProtKB-EC"/>
</dbReference>
<dbReference type="Gene3D" id="1.10.150.240">
    <property type="entry name" value="Putative phosphatase, domain 2"/>
    <property type="match status" value="1"/>
</dbReference>
<dbReference type="SUPFAM" id="SSF56784">
    <property type="entry name" value="HAD-like"/>
    <property type="match status" value="1"/>
</dbReference>
<organism evidence="1 2">
    <name type="scientific">Photobacterium rosenbergii</name>
    <dbReference type="NCBI Taxonomy" id="294936"/>
    <lineage>
        <taxon>Bacteria</taxon>
        <taxon>Pseudomonadati</taxon>
        <taxon>Pseudomonadota</taxon>
        <taxon>Gammaproteobacteria</taxon>
        <taxon>Vibrionales</taxon>
        <taxon>Vibrionaceae</taxon>
        <taxon>Photobacterium</taxon>
    </lineage>
</organism>
<dbReference type="InterPro" id="IPR036412">
    <property type="entry name" value="HAD-like_sf"/>
</dbReference>
<dbReference type="EMBL" id="JAWJZI010000004">
    <property type="protein sequence ID" value="MDV5169860.1"/>
    <property type="molecule type" value="Genomic_DNA"/>
</dbReference>
<dbReference type="InterPro" id="IPR006439">
    <property type="entry name" value="HAD-SF_hydro_IA"/>
</dbReference>
<gene>
    <name evidence="1" type="primary">hxpB</name>
    <name evidence="1" type="ORF">R2X38_12730</name>
</gene>
<dbReference type="EC" id="3.1.3.68" evidence="1"/>
<keyword evidence="2" id="KW-1185">Reference proteome</keyword>
<dbReference type="Pfam" id="PF00702">
    <property type="entry name" value="Hydrolase"/>
    <property type="match status" value="1"/>
</dbReference>
<sequence length="225" mass="24442">MMQKDAVIFDMDGVLIDSEPYWRQAQVDVLAGYGMTATFDDCIRLTMGRRLDDIAKIWCQHFNLNIPSEELQLSIMQAVVALIRQHGEPKLGVVSLLQTLQGAGVKIALATSSSMPIIDAVLNSLNISQYFSVVCSADNEEHGKPHPSVYLTAAQKLDVSANQCVVIEDSVTGMIAGLAAGMTTFAVPDSIDDPRFAVASGRFSSLEELEQHLIKTGEVKGVMVR</sequence>
<dbReference type="PRINTS" id="PR00413">
    <property type="entry name" value="HADHALOGNASE"/>
</dbReference>
<dbReference type="NCBIfam" id="TIGR01509">
    <property type="entry name" value="HAD-SF-IA-v3"/>
    <property type="match status" value="1"/>
</dbReference>
<keyword evidence="1" id="KW-0378">Hydrolase</keyword>
<dbReference type="GO" id="GO:0050084">
    <property type="term" value="F:mannitol-1-phosphatase activity"/>
    <property type="evidence" value="ECO:0007669"/>
    <property type="project" value="UniProtKB-EC"/>
</dbReference>
<comment type="caution">
    <text evidence="1">The sequence shown here is derived from an EMBL/GenBank/DDBJ whole genome shotgun (WGS) entry which is preliminary data.</text>
</comment>
<dbReference type="EC" id="3.1.3.50" evidence="1"/>
<accession>A0ABU3ZIA2</accession>
<dbReference type="Proteomes" id="UP001186452">
    <property type="component" value="Unassembled WGS sequence"/>
</dbReference>
<dbReference type="NCBIfam" id="NF008087">
    <property type="entry name" value="PRK10826.1"/>
    <property type="match status" value="1"/>
</dbReference>
<protein>
    <submittedName>
        <fullName evidence="1">Hexitol phosphatase HxpB</fullName>
        <ecNumber evidence="1">3.1.3.22</ecNumber>
        <ecNumber evidence="1">3.1.3.50</ecNumber>
        <ecNumber evidence="1">3.1.3.68</ecNumber>
    </submittedName>
</protein>
<dbReference type="PANTHER" id="PTHR18901:SF38">
    <property type="entry name" value="PSEUDOURIDINE-5'-PHOSPHATASE"/>
    <property type="match status" value="1"/>
</dbReference>
<dbReference type="SFLD" id="SFLDG01129">
    <property type="entry name" value="C1.5:_HAD__Beta-PGM__Phosphata"/>
    <property type="match status" value="1"/>
</dbReference>